<evidence type="ECO:0000256" key="3">
    <source>
        <dbReference type="ARBA" id="ARBA00022574"/>
    </source>
</evidence>
<protein>
    <recommendedName>
        <fullName evidence="8">Enhancer of mRNA-decapping protein 4</fullName>
    </recommendedName>
</protein>
<feature type="non-terminal residue" evidence="6">
    <location>
        <position position="673"/>
    </location>
</feature>
<dbReference type="GO" id="GO:0031087">
    <property type="term" value="P:deadenylation-independent decapping of nuclear-transcribed mRNA"/>
    <property type="evidence" value="ECO:0007669"/>
    <property type="project" value="InterPro"/>
</dbReference>
<dbReference type="GO" id="GO:0000932">
    <property type="term" value="C:P-body"/>
    <property type="evidence" value="ECO:0007669"/>
    <property type="project" value="TreeGrafter"/>
</dbReference>
<keyword evidence="3" id="KW-0853">WD repeat</keyword>
<proteinExistence type="predicted"/>
<name>A0AAD5DCY0_AMBAR</name>
<evidence type="ECO:0000256" key="1">
    <source>
        <dbReference type="ARBA" id="ARBA00004496"/>
    </source>
</evidence>
<dbReference type="AlphaFoldDB" id="A0AAD5DCY0"/>
<evidence type="ECO:0008006" key="8">
    <source>
        <dbReference type="Google" id="ProtNLM"/>
    </source>
</evidence>
<dbReference type="EMBL" id="JAMZMK010000004">
    <property type="protein sequence ID" value="KAI7758388.1"/>
    <property type="molecule type" value="Genomic_DNA"/>
</dbReference>
<feature type="non-terminal residue" evidence="6">
    <location>
        <position position="1"/>
    </location>
</feature>
<accession>A0AAD5DCY0</accession>
<dbReference type="Proteomes" id="UP001206925">
    <property type="component" value="Unassembled WGS sequence"/>
</dbReference>
<evidence type="ECO:0000256" key="5">
    <source>
        <dbReference type="SAM" id="MobiDB-lite"/>
    </source>
</evidence>
<sequence length="673" mass="73389">GPLNRELKIWASESEEGWLLPSDADSWRCTQTLELKSSSESRIEDAFFNQVVALSQSGLLLLANAKRNAIYAVHLDYGANPETTRMDYIAEFTVTMPILSFTGTSDLLPNGCHIVQLYCVQTQAIQQYALDLSHCLPPPIYDVYEKPGSTVSHDATVIGLEPSGDKLDDIAHASPRPSPDGASTLSPNELKDSDTDVLCIASPMVQSSPKLAGKVSDFRSPSGRFEPRQQLNGYDDQKITEEIQLETVRSNMSNAASLDGDDGWAVKFKHPTHLVTPAELMATSSSEVNHVDGMRDVAVNSDTQNAEVEVKVVGEMGISQNADIPLKVELNGSAYEEKEKSRTFSSQASGLGLDMARDNESKQLDQIADARDEVDDVATDLAGSVEMFETEVVQAVGPSPSSQEKKKKKKNAQLSDQSSSGILKSTNTCDELGASSSITSADFILSQIQSMQDTLNQVLINQKEIQKQIPVLATAPMTKEGKRIEAAIGKSMEKIHKANSDSYWARFQEEFAKQEKSNKDQHQQISNSASNFPKEFLASSEKMLKKEMAAVVPVVGRAVIPIIEKAVSTAISEAFQRGVGDKAVNQLDKAVSSKLEATVSRQIQAQFQTSGKQALQETLRSSMEASVVPAFEASCKSMFDQVNATFHKGMVEHTTAIQQQVESMHSPLAFTLR</sequence>
<gene>
    <name evidence="6" type="ORF">M8C21_001939</name>
</gene>
<evidence type="ECO:0000313" key="6">
    <source>
        <dbReference type="EMBL" id="KAI7758388.1"/>
    </source>
</evidence>
<comment type="subcellular location">
    <subcellularLocation>
        <location evidence="1">Cytoplasm</location>
    </subcellularLocation>
</comment>
<evidence type="ECO:0000313" key="7">
    <source>
        <dbReference type="Proteomes" id="UP001206925"/>
    </source>
</evidence>
<feature type="compositionally biased region" description="Polar residues" evidence="5">
    <location>
        <begin position="412"/>
        <end position="427"/>
    </location>
</feature>
<dbReference type="InterPro" id="IPR045152">
    <property type="entry name" value="EDC4-like"/>
</dbReference>
<keyword evidence="7" id="KW-1185">Reference proteome</keyword>
<evidence type="ECO:0000256" key="4">
    <source>
        <dbReference type="ARBA" id="ARBA00022737"/>
    </source>
</evidence>
<feature type="region of interest" description="Disordered" evidence="5">
    <location>
        <begin position="394"/>
        <end position="427"/>
    </location>
</feature>
<feature type="region of interest" description="Disordered" evidence="5">
    <location>
        <begin position="164"/>
        <end position="190"/>
    </location>
</feature>
<evidence type="ECO:0000256" key="2">
    <source>
        <dbReference type="ARBA" id="ARBA00022490"/>
    </source>
</evidence>
<reference evidence="6" key="1">
    <citation type="submission" date="2022-06" db="EMBL/GenBank/DDBJ databases">
        <title>Uncovering the hologenomic basis of an extraordinary plant invasion.</title>
        <authorList>
            <person name="Bieker V.C."/>
            <person name="Martin M.D."/>
            <person name="Gilbert T."/>
            <person name="Hodgins K."/>
            <person name="Battlay P."/>
            <person name="Petersen B."/>
            <person name="Wilson J."/>
        </authorList>
    </citation>
    <scope>NUCLEOTIDE SEQUENCE</scope>
    <source>
        <strain evidence="6">AA19_3_7</strain>
        <tissue evidence="6">Leaf</tissue>
    </source>
</reference>
<keyword evidence="4" id="KW-0677">Repeat</keyword>
<keyword evidence="2" id="KW-0963">Cytoplasm</keyword>
<dbReference type="PANTHER" id="PTHR15598">
    <property type="entry name" value="ENHANCER OF MRNA-DECAPPING PROTEIN 4"/>
    <property type="match status" value="1"/>
</dbReference>
<comment type="caution">
    <text evidence="6">The sequence shown here is derived from an EMBL/GenBank/DDBJ whole genome shotgun (WGS) entry which is preliminary data.</text>
</comment>
<dbReference type="PANTHER" id="PTHR15598:SF5">
    <property type="entry name" value="ENHANCER OF MRNA-DECAPPING PROTEIN 4"/>
    <property type="match status" value="1"/>
</dbReference>
<organism evidence="6 7">
    <name type="scientific">Ambrosia artemisiifolia</name>
    <name type="common">Common ragweed</name>
    <dbReference type="NCBI Taxonomy" id="4212"/>
    <lineage>
        <taxon>Eukaryota</taxon>
        <taxon>Viridiplantae</taxon>
        <taxon>Streptophyta</taxon>
        <taxon>Embryophyta</taxon>
        <taxon>Tracheophyta</taxon>
        <taxon>Spermatophyta</taxon>
        <taxon>Magnoliopsida</taxon>
        <taxon>eudicotyledons</taxon>
        <taxon>Gunneridae</taxon>
        <taxon>Pentapetalae</taxon>
        <taxon>asterids</taxon>
        <taxon>campanulids</taxon>
        <taxon>Asterales</taxon>
        <taxon>Asteraceae</taxon>
        <taxon>Asteroideae</taxon>
        <taxon>Heliantheae alliance</taxon>
        <taxon>Heliantheae</taxon>
        <taxon>Ambrosia</taxon>
    </lineage>
</organism>